<name>A0ABW7QEM9_9MICO</name>
<keyword evidence="1" id="KW-0808">Transferase</keyword>
<accession>A0ABW7QEM9</accession>
<evidence type="ECO:0000313" key="1">
    <source>
        <dbReference type="EMBL" id="MFH8251864.1"/>
    </source>
</evidence>
<evidence type="ECO:0000313" key="2">
    <source>
        <dbReference type="Proteomes" id="UP001610861"/>
    </source>
</evidence>
<dbReference type="RefSeq" id="WP_397557314.1">
    <property type="nucleotide sequence ID" value="NZ_JBIQWL010000006.1"/>
</dbReference>
<protein>
    <submittedName>
        <fullName evidence="1">SAM-dependent methyltransferase</fullName>
    </submittedName>
</protein>
<reference evidence="1 2" key="1">
    <citation type="submission" date="2024-09" db="EMBL/GenBank/DDBJ databases">
        <authorList>
            <person name="Pan X."/>
        </authorList>
    </citation>
    <scope>NUCLEOTIDE SEQUENCE [LARGE SCALE GENOMIC DNA]</scope>
    <source>
        <strain evidence="1 2">B2969</strain>
    </source>
</reference>
<dbReference type="InterPro" id="IPR029063">
    <property type="entry name" value="SAM-dependent_MTases_sf"/>
</dbReference>
<keyword evidence="1" id="KW-0489">Methyltransferase</keyword>
<comment type="caution">
    <text evidence="1">The sequence shown here is derived from an EMBL/GenBank/DDBJ whole genome shotgun (WGS) entry which is preliminary data.</text>
</comment>
<organism evidence="1 2">
    <name type="scientific">Microbacterium alkaliflavum</name>
    <dbReference type="NCBI Taxonomy" id="3248839"/>
    <lineage>
        <taxon>Bacteria</taxon>
        <taxon>Bacillati</taxon>
        <taxon>Actinomycetota</taxon>
        <taxon>Actinomycetes</taxon>
        <taxon>Micrococcales</taxon>
        <taxon>Microbacteriaceae</taxon>
        <taxon>Microbacterium</taxon>
    </lineage>
</organism>
<gene>
    <name evidence="1" type="ORF">ACH3VR_15970</name>
</gene>
<sequence>MTDVILVSAEWLTLRETADARSRSRRLAHAAARILREPVVVHDLGSGTGSMMRWLAPYLPGPQTWVLHDWNPDLLEHAAAESAFDAHGEPVDVDVSVEHVEHLRASDIEGATLVTASALLDVLTRDEVESIVQACVDAGAPALLSLSVIGRVRFEPADPGDHVFQEAFNDHQRRTAEDRTLLGPDAVTVVAESFRRAGWVVRVAGTAWRLGSSDAALAAEWLEGWVAAAVEQRPALLEWGQEYLQTRTRQLLSGDLRVVVHHADLLARPR</sequence>
<dbReference type="GO" id="GO:0032259">
    <property type="term" value="P:methylation"/>
    <property type="evidence" value="ECO:0007669"/>
    <property type="project" value="UniProtKB-KW"/>
</dbReference>
<keyword evidence="2" id="KW-1185">Reference proteome</keyword>
<dbReference type="GO" id="GO:0008168">
    <property type="term" value="F:methyltransferase activity"/>
    <property type="evidence" value="ECO:0007669"/>
    <property type="project" value="UniProtKB-KW"/>
</dbReference>
<dbReference type="Proteomes" id="UP001610861">
    <property type="component" value="Unassembled WGS sequence"/>
</dbReference>
<dbReference type="EMBL" id="JBIQWL010000006">
    <property type="protein sequence ID" value="MFH8251864.1"/>
    <property type="molecule type" value="Genomic_DNA"/>
</dbReference>
<proteinExistence type="predicted"/>
<dbReference type="SUPFAM" id="SSF53335">
    <property type="entry name" value="S-adenosyl-L-methionine-dependent methyltransferases"/>
    <property type="match status" value="1"/>
</dbReference>
<dbReference type="Gene3D" id="3.40.50.150">
    <property type="entry name" value="Vaccinia Virus protein VP39"/>
    <property type="match status" value="1"/>
</dbReference>